<keyword evidence="3" id="KW-1185">Reference proteome</keyword>
<dbReference type="KEGG" id="dal:Dalk_0477"/>
<dbReference type="Gene3D" id="3.30.1490.300">
    <property type="match status" value="1"/>
</dbReference>
<dbReference type="NCBIfam" id="TIGR01175">
    <property type="entry name" value="pilM"/>
    <property type="match status" value="1"/>
</dbReference>
<dbReference type="SMART" id="SM00842">
    <property type="entry name" value="FtsA"/>
    <property type="match status" value="1"/>
</dbReference>
<name>B8FH96_DESAL</name>
<dbReference type="AlphaFoldDB" id="B8FH96"/>
<dbReference type="PANTHER" id="PTHR32432:SF3">
    <property type="entry name" value="ETHANOLAMINE UTILIZATION PROTEIN EUTJ"/>
    <property type="match status" value="1"/>
</dbReference>
<dbReference type="Proteomes" id="UP000000739">
    <property type="component" value="Chromosome"/>
</dbReference>
<dbReference type="InterPro" id="IPR005883">
    <property type="entry name" value="PilM"/>
</dbReference>
<proteinExistence type="predicted"/>
<evidence type="ECO:0000259" key="1">
    <source>
        <dbReference type="SMART" id="SM00842"/>
    </source>
</evidence>
<dbReference type="Gene3D" id="3.30.420.40">
    <property type="match status" value="2"/>
</dbReference>
<dbReference type="SUPFAM" id="SSF53067">
    <property type="entry name" value="Actin-like ATPase domain"/>
    <property type="match status" value="2"/>
</dbReference>
<dbReference type="InterPro" id="IPR050696">
    <property type="entry name" value="FtsA/MreB"/>
</dbReference>
<dbReference type="PANTHER" id="PTHR32432">
    <property type="entry name" value="CELL DIVISION PROTEIN FTSA-RELATED"/>
    <property type="match status" value="1"/>
</dbReference>
<accession>B8FH96</accession>
<dbReference type="Pfam" id="PF11104">
    <property type="entry name" value="PilM_2"/>
    <property type="match status" value="1"/>
</dbReference>
<evidence type="ECO:0000313" key="2">
    <source>
        <dbReference type="EMBL" id="ACL02184.1"/>
    </source>
</evidence>
<dbReference type="PIRSF" id="PIRSF019169">
    <property type="entry name" value="PilM"/>
    <property type="match status" value="1"/>
</dbReference>
<evidence type="ECO:0000313" key="3">
    <source>
        <dbReference type="Proteomes" id="UP000000739"/>
    </source>
</evidence>
<dbReference type="CDD" id="cd24049">
    <property type="entry name" value="ASKHA_NBD_PilM"/>
    <property type="match status" value="1"/>
</dbReference>
<gene>
    <name evidence="2" type="ordered locus">Dalk_0477</name>
</gene>
<dbReference type="EMBL" id="CP001322">
    <property type="protein sequence ID" value="ACL02184.1"/>
    <property type="molecule type" value="Genomic_DNA"/>
</dbReference>
<sequence length="351" mass="38649">MALFKKQEGLVGLDIGSAAIKIAEIEERKQSRVLAKFGLMELSEGAIEDGVIKDHEKVAETIKDLCRAFNIKQLNAAISIAGYSVIIKNITVKTMTEEEMQESISVEAEQYLPFDIQDVYLDFHIVGNSSERDGHMDVVLVAAKKDLVDEYVSVVEMAGLHPVVMDVDAFAVQNIYELLSDVDDEIVALVDVGASKTSVNIIKNRNSVLIRDVAMGGAQITQEIMKRGGCSYDEAEQWKADPEHAKMDKEELNDIIALATARWCEEIRPAFDFFYSMNDERLSKIVMSGGSSGIIGFKETLAAETGIDVFLLDPFAAMDVSDEQFDPGYLKRIGPQATIALGLALRRAGDK</sequence>
<reference evidence="2 3" key="1">
    <citation type="journal article" date="2012" name="Environ. Microbiol.">
        <title>The genome sequence of Desulfatibacillum alkenivorans AK-01: a blueprint for anaerobic alkane oxidation.</title>
        <authorList>
            <person name="Callaghan A.V."/>
            <person name="Morris B.E."/>
            <person name="Pereira I.A."/>
            <person name="McInerney M.J."/>
            <person name="Austin R.N."/>
            <person name="Groves J.T."/>
            <person name="Kukor J.J."/>
            <person name="Suflita J.M."/>
            <person name="Young L.Y."/>
            <person name="Zylstra G.J."/>
            <person name="Wawrik B."/>
        </authorList>
    </citation>
    <scope>NUCLEOTIDE SEQUENCE [LARGE SCALE GENOMIC DNA]</scope>
    <source>
        <strain evidence="2 3">AK-01</strain>
    </source>
</reference>
<dbReference type="GO" id="GO:0051301">
    <property type="term" value="P:cell division"/>
    <property type="evidence" value="ECO:0007669"/>
    <property type="project" value="InterPro"/>
</dbReference>
<protein>
    <submittedName>
        <fullName evidence="2">Type IV pilus assembly protein PilM</fullName>
    </submittedName>
</protein>
<organism evidence="2 3">
    <name type="scientific">Desulfatibacillum aliphaticivorans</name>
    <dbReference type="NCBI Taxonomy" id="218208"/>
    <lineage>
        <taxon>Bacteria</taxon>
        <taxon>Pseudomonadati</taxon>
        <taxon>Thermodesulfobacteriota</taxon>
        <taxon>Desulfobacteria</taxon>
        <taxon>Desulfobacterales</taxon>
        <taxon>Desulfatibacillaceae</taxon>
        <taxon>Desulfatibacillum</taxon>
    </lineage>
</organism>
<dbReference type="HOGENOM" id="CLU_050686_0_2_7"/>
<dbReference type="InterPro" id="IPR043129">
    <property type="entry name" value="ATPase_NBD"/>
</dbReference>
<dbReference type="InterPro" id="IPR003494">
    <property type="entry name" value="SHS2_FtsA"/>
</dbReference>
<dbReference type="eggNOG" id="COG4972">
    <property type="taxonomic scope" value="Bacteria"/>
</dbReference>
<dbReference type="RefSeq" id="WP_012609624.1">
    <property type="nucleotide sequence ID" value="NC_011768.1"/>
</dbReference>
<feature type="domain" description="SHS2" evidence="1">
    <location>
        <begin position="10"/>
        <end position="176"/>
    </location>
</feature>